<dbReference type="AlphaFoldDB" id="A0A2P2PQG3"/>
<reference evidence="1" key="1">
    <citation type="submission" date="2018-02" db="EMBL/GenBank/DDBJ databases">
        <title>Rhizophora mucronata_Transcriptome.</title>
        <authorList>
            <person name="Meera S.P."/>
            <person name="Sreeshan A."/>
            <person name="Augustine A."/>
        </authorList>
    </citation>
    <scope>NUCLEOTIDE SEQUENCE</scope>
    <source>
        <tissue evidence="1">Leaf</tissue>
    </source>
</reference>
<sequence>MANAIVAIVPMINHLEGCLMLEKNYSSSLENLRRKIDN</sequence>
<protein>
    <submittedName>
        <fullName evidence="1">Uncharacterized protein</fullName>
    </submittedName>
</protein>
<name>A0A2P2PQG3_RHIMU</name>
<accession>A0A2P2PQG3</accession>
<organism evidence="1">
    <name type="scientific">Rhizophora mucronata</name>
    <name type="common">Asiatic mangrove</name>
    <dbReference type="NCBI Taxonomy" id="61149"/>
    <lineage>
        <taxon>Eukaryota</taxon>
        <taxon>Viridiplantae</taxon>
        <taxon>Streptophyta</taxon>
        <taxon>Embryophyta</taxon>
        <taxon>Tracheophyta</taxon>
        <taxon>Spermatophyta</taxon>
        <taxon>Magnoliopsida</taxon>
        <taxon>eudicotyledons</taxon>
        <taxon>Gunneridae</taxon>
        <taxon>Pentapetalae</taxon>
        <taxon>rosids</taxon>
        <taxon>fabids</taxon>
        <taxon>Malpighiales</taxon>
        <taxon>Rhizophoraceae</taxon>
        <taxon>Rhizophora</taxon>
    </lineage>
</organism>
<evidence type="ECO:0000313" key="1">
    <source>
        <dbReference type="EMBL" id="MBX56976.1"/>
    </source>
</evidence>
<proteinExistence type="predicted"/>
<dbReference type="EMBL" id="GGEC01076492">
    <property type="protein sequence ID" value="MBX56976.1"/>
    <property type="molecule type" value="Transcribed_RNA"/>
</dbReference>